<proteinExistence type="predicted"/>
<sequence length="66" mass="7411">MEQTMTALERAFHLARSGRFATLAEMVNALRRDRYDIQQVQGPALRRQLTALIRAARAAGETPEQG</sequence>
<reference evidence="2 3" key="1">
    <citation type="submission" date="2018-06" db="EMBL/GenBank/DDBJ databases">
        <title>Genomic Encyclopedia of Type Strains, Phase IV (KMG-IV): sequencing the most valuable type-strain genomes for metagenomic binning, comparative biology and taxonomic classification.</title>
        <authorList>
            <person name="Goeker M."/>
        </authorList>
    </citation>
    <scope>NUCLEOTIDE SEQUENCE [LARGE SCALE GENOMIC DNA]</scope>
    <source>
        <strain evidence="2 3">DSM 24875</strain>
    </source>
</reference>
<keyword evidence="3" id="KW-1185">Reference proteome</keyword>
<gene>
    <name evidence="2" type="ORF">DFR50_12937</name>
</gene>
<accession>A0A366EXJ3</accession>
<evidence type="ECO:0000313" key="3">
    <source>
        <dbReference type="Proteomes" id="UP000253529"/>
    </source>
</evidence>
<evidence type="ECO:0000259" key="1">
    <source>
        <dbReference type="Pfam" id="PF18272"/>
    </source>
</evidence>
<dbReference type="Proteomes" id="UP000253529">
    <property type="component" value="Unassembled WGS sequence"/>
</dbReference>
<organism evidence="2 3">
    <name type="scientific">Roseiarcus fermentans</name>
    <dbReference type="NCBI Taxonomy" id="1473586"/>
    <lineage>
        <taxon>Bacteria</taxon>
        <taxon>Pseudomonadati</taxon>
        <taxon>Pseudomonadota</taxon>
        <taxon>Alphaproteobacteria</taxon>
        <taxon>Hyphomicrobiales</taxon>
        <taxon>Roseiarcaceae</taxon>
        <taxon>Roseiarcus</taxon>
    </lineage>
</organism>
<dbReference type="AlphaFoldDB" id="A0A366EXJ3"/>
<dbReference type="Pfam" id="PF18272">
    <property type="entry name" value="ssDNA_TraI_N"/>
    <property type="match status" value="1"/>
</dbReference>
<protein>
    <recommendedName>
        <fullName evidence="1">TraI N-terminal subdomain domain-containing protein</fullName>
    </recommendedName>
</protein>
<feature type="domain" description="TraI N-terminal subdomain" evidence="1">
    <location>
        <begin position="16"/>
        <end position="55"/>
    </location>
</feature>
<comment type="caution">
    <text evidence="2">The sequence shown here is derived from an EMBL/GenBank/DDBJ whole genome shotgun (WGS) entry which is preliminary data.</text>
</comment>
<dbReference type="InterPro" id="IPR040987">
    <property type="entry name" value="TraI_N"/>
</dbReference>
<name>A0A366EXJ3_9HYPH</name>
<dbReference type="EMBL" id="QNRK01000029">
    <property type="protein sequence ID" value="RBP07107.1"/>
    <property type="molecule type" value="Genomic_DNA"/>
</dbReference>
<evidence type="ECO:0000313" key="2">
    <source>
        <dbReference type="EMBL" id="RBP07107.1"/>
    </source>
</evidence>